<protein>
    <recommendedName>
        <fullName evidence="2">USP domain-containing protein</fullName>
    </recommendedName>
</protein>
<keyword evidence="4" id="KW-1185">Reference proteome</keyword>
<organism evidence="3 4">
    <name type="scientific">Tenebrio molitor</name>
    <name type="common">Yellow mealworm beetle</name>
    <dbReference type="NCBI Taxonomy" id="7067"/>
    <lineage>
        <taxon>Eukaryota</taxon>
        <taxon>Metazoa</taxon>
        <taxon>Ecdysozoa</taxon>
        <taxon>Arthropoda</taxon>
        <taxon>Hexapoda</taxon>
        <taxon>Insecta</taxon>
        <taxon>Pterygota</taxon>
        <taxon>Neoptera</taxon>
        <taxon>Endopterygota</taxon>
        <taxon>Coleoptera</taxon>
        <taxon>Polyphaga</taxon>
        <taxon>Cucujiformia</taxon>
        <taxon>Tenebrionidae</taxon>
        <taxon>Tenebrio</taxon>
    </lineage>
</organism>
<comment type="similarity">
    <text evidence="1">Belongs to the peptidase C19 family.</text>
</comment>
<dbReference type="InterPro" id="IPR050164">
    <property type="entry name" value="Peptidase_C19"/>
</dbReference>
<accession>A0A8J6HSU1</accession>
<reference evidence="3" key="2">
    <citation type="submission" date="2021-08" db="EMBL/GenBank/DDBJ databases">
        <authorList>
            <person name="Eriksson T."/>
        </authorList>
    </citation>
    <scope>NUCLEOTIDE SEQUENCE</scope>
    <source>
        <strain evidence="3">Stoneville</strain>
        <tissue evidence="3">Whole head</tissue>
    </source>
</reference>
<reference evidence="3" key="1">
    <citation type="journal article" date="2020" name="J Insects Food Feed">
        <title>The yellow mealworm (Tenebrio molitor) genome: a resource for the emerging insects as food and feed industry.</title>
        <authorList>
            <person name="Eriksson T."/>
            <person name="Andere A."/>
            <person name="Kelstrup H."/>
            <person name="Emery V."/>
            <person name="Picard C."/>
        </authorList>
    </citation>
    <scope>NUCLEOTIDE SEQUENCE</scope>
    <source>
        <strain evidence="3">Stoneville</strain>
        <tissue evidence="3">Whole head</tissue>
    </source>
</reference>
<evidence type="ECO:0000313" key="4">
    <source>
        <dbReference type="Proteomes" id="UP000719412"/>
    </source>
</evidence>
<dbReference type="AlphaFoldDB" id="A0A8J6HSU1"/>
<gene>
    <name evidence="3" type="ORF">GEV33_002752</name>
</gene>
<proteinExistence type="inferred from homology"/>
<dbReference type="PANTHER" id="PTHR24006">
    <property type="entry name" value="UBIQUITIN CARBOXYL-TERMINAL HYDROLASE"/>
    <property type="match status" value="1"/>
</dbReference>
<dbReference type="EMBL" id="JABDTM020012989">
    <property type="protein sequence ID" value="KAH0820039.1"/>
    <property type="molecule type" value="Genomic_DNA"/>
</dbReference>
<dbReference type="SUPFAM" id="SSF54001">
    <property type="entry name" value="Cysteine proteinases"/>
    <property type="match status" value="1"/>
</dbReference>
<dbReference type="InterPro" id="IPR018200">
    <property type="entry name" value="USP_CS"/>
</dbReference>
<comment type="caution">
    <text evidence="3">The sequence shown here is derived from an EMBL/GenBank/DDBJ whole genome shotgun (WGS) entry which is preliminary data.</text>
</comment>
<dbReference type="Gene3D" id="3.90.70.10">
    <property type="entry name" value="Cysteine proteinases"/>
    <property type="match status" value="1"/>
</dbReference>
<dbReference type="GO" id="GO:0005829">
    <property type="term" value="C:cytosol"/>
    <property type="evidence" value="ECO:0007669"/>
    <property type="project" value="TreeGrafter"/>
</dbReference>
<dbReference type="InterPro" id="IPR001394">
    <property type="entry name" value="Peptidase_C19_UCH"/>
</dbReference>
<dbReference type="InterPro" id="IPR038765">
    <property type="entry name" value="Papain-like_cys_pep_sf"/>
</dbReference>
<dbReference type="GO" id="GO:0005634">
    <property type="term" value="C:nucleus"/>
    <property type="evidence" value="ECO:0007669"/>
    <property type="project" value="TreeGrafter"/>
</dbReference>
<evidence type="ECO:0000313" key="3">
    <source>
        <dbReference type="EMBL" id="KAH0820039.1"/>
    </source>
</evidence>
<feature type="domain" description="USP" evidence="2">
    <location>
        <begin position="144"/>
        <end position="268"/>
    </location>
</feature>
<dbReference type="Pfam" id="PF21246">
    <property type="entry name" value="Usp38-like_N"/>
    <property type="match status" value="1"/>
</dbReference>
<name>A0A8J6HSU1_TENMO</name>
<dbReference type="PANTHER" id="PTHR24006:SF908">
    <property type="entry name" value="DEUBIQUITINATING APOPTOTIC INHIBITOR, ISOFORM A"/>
    <property type="match status" value="1"/>
</dbReference>
<dbReference type="PROSITE" id="PS00972">
    <property type="entry name" value="USP_1"/>
    <property type="match status" value="1"/>
</dbReference>
<sequence length="268" mass="30347">MKGLVVQGHYDILFEVTIATIEPLFKLLIMPEHRKSVGPIVIYMLSQTQSNPVAFHKIIPHVTSVVKYLYKEKSESSLSYLQEIVNVCVNLMEHFSEYSNMYIGLKKELEPYLPASNYKQTVSGRSWLDGNSSLTPIYASSGKVGLNNLGNTCYMNSVLQALFMTKPFRNEILLYDKDMTPLLSKLQTLFALLQHSKRYSMSPNDILNLARPPGFLPGHQHDSSEFLGYLLDVLHEQEKTAACSNDSKTGMVRAGKFFQARKPFHFGL</sequence>
<evidence type="ECO:0000259" key="2">
    <source>
        <dbReference type="PROSITE" id="PS50235"/>
    </source>
</evidence>
<dbReference type="GO" id="GO:0016579">
    <property type="term" value="P:protein deubiquitination"/>
    <property type="evidence" value="ECO:0007669"/>
    <property type="project" value="InterPro"/>
</dbReference>
<dbReference type="Pfam" id="PF00443">
    <property type="entry name" value="UCH"/>
    <property type="match status" value="1"/>
</dbReference>
<evidence type="ECO:0000256" key="1">
    <source>
        <dbReference type="ARBA" id="ARBA00009085"/>
    </source>
</evidence>
<dbReference type="Proteomes" id="UP000719412">
    <property type="component" value="Unassembled WGS sequence"/>
</dbReference>
<dbReference type="InterPro" id="IPR049407">
    <property type="entry name" value="Usp38-like_N"/>
</dbReference>
<dbReference type="GO" id="GO:0004843">
    <property type="term" value="F:cysteine-type deubiquitinase activity"/>
    <property type="evidence" value="ECO:0007669"/>
    <property type="project" value="InterPro"/>
</dbReference>
<dbReference type="PROSITE" id="PS50235">
    <property type="entry name" value="USP_3"/>
    <property type="match status" value="1"/>
</dbReference>
<dbReference type="InterPro" id="IPR028889">
    <property type="entry name" value="USP"/>
</dbReference>